<dbReference type="Proteomes" id="UP001175271">
    <property type="component" value="Unassembled WGS sequence"/>
</dbReference>
<dbReference type="EMBL" id="JAUCMV010000004">
    <property type="protein sequence ID" value="KAK0402171.1"/>
    <property type="molecule type" value="Genomic_DNA"/>
</dbReference>
<evidence type="ECO:0000256" key="3">
    <source>
        <dbReference type="SAM" id="SignalP"/>
    </source>
</evidence>
<comment type="caution">
    <text evidence="4">The sequence shown here is derived from an EMBL/GenBank/DDBJ whole genome shotgun (WGS) entry which is preliminary data.</text>
</comment>
<accession>A0AA39HAC4</accession>
<keyword evidence="1" id="KW-0722">Serine protease inhibitor</keyword>
<proteinExistence type="predicted"/>
<dbReference type="AlphaFoldDB" id="A0AA39HAC4"/>
<gene>
    <name evidence="4" type="ORF">QR680_016186</name>
</gene>
<name>A0AA39HAC4_9BILA</name>
<dbReference type="SUPFAM" id="SSF57567">
    <property type="entry name" value="Serine protease inhibitors"/>
    <property type="match status" value="1"/>
</dbReference>
<feature type="compositionally biased region" description="Low complexity" evidence="2">
    <location>
        <begin position="98"/>
        <end position="116"/>
    </location>
</feature>
<evidence type="ECO:0000313" key="4">
    <source>
        <dbReference type="EMBL" id="KAK0402171.1"/>
    </source>
</evidence>
<protein>
    <recommendedName>
        <fullName evidence="6">TIL domain-containing protein</fullName>
    </recommendedName>
</protein>
<evidence type="ECO:0000256" key="2">
    <source>
        <dbReference type="SAM" id="MobiDB-lite"/>
    </source>
</evidence>
<evidence type="ECO:0000256" key="1">
    <source>
        <dbReference type="ARBA" id="ARBA00022900"/>
    </source>
</evidence>
<dbReference type="Gene3D" id="2.10.25.10">
    <property type="entry name" value="Laminin"/>
    <property type="match status" value="1"/>
</dbReference>
<sequence>MYQLPLLSALLLLSASGWRIPPPPKCTPVCPPHEVYLDCGVCEGTCFDPDQDCDDDDLPAGCYCLKCQGYVRDFNGTCIPKFSCPGCPASSTIPPFSTPTGTPLTGTTEMPTETIPSETIPSESTPFPILTTSA</sequence>
<keyword evidence="1" id="KW-0646">Protease inhibitor</keyword>
<keyword evidence="3" id="KW-0732">Signal</keyword>
<evidence type="ECO:0008006" key="6">
    <source>
        <dbReference type="Google" id="ProtNLM"/>
    </source>
</evidence>
<feature type="signal peptide" evidence="3">
    <location>
        <begin position="1"/>
        <end position="19"/>
    </location>
</feature>
<dbReference type="InterPro" id="IPR036084">
    <property type="entry name" value="Ser_inhib-like_sf"/>
</dbReference>
<evidence type="ECO:0000313" key="5">
    <source>
        <dbReference type="Proteomes" id="UP001175271"/>
    </source>
</evidence>
<reference evidence="4" key="1">
    <citation type="submission" date="2023-06" db="EMBL/GenBank/DDBJ databases">
        <title>Genomic analysis of the entomopathogenic nematode Steinernema hermaphroditum.</title>
        <authorList>
            <person name="Schwarz E.M."/>
            <person name="Heppert J.K."/>
            <person name="Baniya A."/>
            <person name="Schwartz H.T."/>
            <person name="Tan C.-H."/>
            <person name="Antoshechkin I."/>
            <person name="Sternberg P.W."/>
            <person name="Goodrich-Blair H."/>
            <person name="Dillman A.R."/>
        </authorList>
    </citation>
    <scope>NUCLEOTIDE SEQUENCE</scope>
    <source>
        <strain evidence="4">PS9179</strain>
        <tissue evidence="4">Whole animal</tissue>
    </source>
</reference>
<dbReference type="GO" id="GO:0004867">
    <property type="term" value="F:serine-type endopeptidase inhibitor activity"/>
    <property type="evidence" value="ECO:0007669"/>
    <property type="project" value="UniProtKB-KW"/>
</dbReference>
<organism evidence="4 5">
    <name type="scientific">Steinernema hermaphroditum</name>
    <dbReference type="NCBI Taxonomy" id="289476"/>
    <lineage>
        <taxon>Eukaryota</taxon>
        <taxon>Metazoa</taxon>
        <taxon>Ecdysozoa</taxon>
        <taxon>Nematoda</taxon>
        <taxon>Chromadorea</taxon>
        <taxon>Rhabditida</taxon>
        <taxon>Tylenchina</taxon>
        <taxon>Panagrolaimomorpha</taxon>
        <taxon>Strongyloidoidea</taxon>
        <taxon>Steinernematidae</taxon>
        <taxon>Steinernema</taxon>
    </lineage>
</organism>
<feature type="chain" id="PRO_5041281484" description="TIL domain-containing protein" evidence="3">
    <location>
        <begin position="20"/>
        <end position="134"/>
    </location>
</feature>
<keyword evidence="5" id="KW-1185">Reference proteome</keyword>
<feature type="region of interest" description="Disordered" evidence="2">
    <location>
        <begin position="98"/>
        <end position="125"/>
    </location>
</feature>